<gene>
    <name evidence="3" type="ORF">SAE01_18550</name>
</gene>
<evidence type="ECO:0000313" key="4">
    <source>
        <dbReference type="Proteomes" id="UP000321513"/>
    </source>
</evidence>
<dbReference type="InterPro" id="IPR029058">
    <property type="entry name" value="AB_hydrolase_fold"/>
</dbReference>
<evidence type="ECO:0000256" key="1">
    <source>
        <dbReference type="ARBA" id="ARBA00022801"/>
    </source>
</evidence>
<dbReference type="InterPro" id="IPR049492">
    <property type="entry name" value="BD-FAE-like_dom"/>
</dbReference>
<dbReference type="GO" id="GO:0016787">
    <property type="term" value="F:hydrolase activity"/>
    <property type="evidence" value="ECO:0007669"/>
    <property type="project" value="UniProtKB-KW"/>
</dbReference>
<dbReference type="PANTHER" id="PTHR48081:SF13">
    <property type="entry name" value="ALPHA_BETA HYDROLASE"/>
    <property type="match status" value="1"/>
</dbReference>
<dbReference type="Proteomes" id="UP000321513">
    <property type="component" value="Unassembled WGS sequence"/>
</dbReference>
<accession>A0A512BBL6</accession>
<dbReference type="SUPFAM" id="SSF53474">
    <property type="entry name" value="alpha/beta-Hydrolases"/>
    <property type="match status" value="1"/>
</dbReference>
<dbReference type="AlphaFoldDB" id="A0A512BBL6"/>
<protein>
    <recommendedName>
        <fullName evidence="2">BD-FAE-like domain-containing protein</fullName>
    </recommendedName>
</protein>
<comment type="caution">
    <text evidence="3">The sequence shown here is derived from an EMBL/GenBank/DDBJ whole genome shotgun (WGS) entry which is preliminary data.</text>
</comment>
<keyword evidence="1" id="KW-0378">Hydrolase</keyword>
<keyword evidence="4" id="KW-1185">Reference proteome</keyword>
<dbReference type="RefSeq" id="WP_170234124.1">
    <property type="nucleotide sequence ID" value="NZ_BJYT01000006.1"/>
</dbReference>
<dbReference type="InterPro" id="IPR050300">
    <property type="entry name" value="GDXG_lipolytic_enzyme"/>
</dbReference>
<organism evidence="3 4">
    <name type="scientific">Segetibacter aerophilus</name>
    <dbReference type="NCBI Taxonomy" id="670293"/>
    <lineage>
        <taxon>Bacteria</taxon>
        <taxon>Pseudomonadati</taxon>
        <taxon>Bacteroidota</taxon>
        <taxon>Chitinophagia</taxon>
        <taxon>Chitinophagales</taxon>
        <taxon>Chitinophagaceae</taxon>
        <taxon>Segetibacter</taxon>
    </lineage>
</organism>
<dbReference type="Pfam" id="PF20434">
    <property type="entry name" value="BD-FAE"/>
    <property type="match status" value="1"/>
</dbReference>
<evidence type="ECO:0000313" key="3">
    <source>
        <dbReference type="EMBL" id="GEO09359.1"/>
    </source>
</evidence>
<dbReference type="PANTHER" id="PTHR48081">
    <property type="entry name" value="AB HYDROLASE SUPERFAMILY PROTEIN C4A8.06C"/>
    <property type="match status" value="1"/>
</dbReference>
<evidence type="ECO:0000259" key="2">
    <source>
        <dbReference type="Pfam" id="PF20434"/>
    </source>
</evidence>
<dbReference type="EMBL" id="BJYT01000006">
    <property type="protein sequence ID" value="GEO09359.1"/>
    <property type="molecule type" value="Genomic_DNA"/>
</dbReference>
<sequence>MNFTAFTFLIVLSYFSTITSCNKGNKAGETKDSAVAKLDMKNVSYGTDTAQKLDFYLPAARDTTNTKAILFIHGGSWVGGDKSEFNDAIAAIHAKLPDYAIFNMNYRLVNKSARGLTDQMSDIKSALNFIDSHADEYKINANKICLIGASAGAHLALLHAYKNNNEGKIKAVVDLFGPTDLKDLYSNHPVPQQVRYVLTSLLGKSLASGASIYQQASPVNFVSAQTVPTCIFHGTNDIIVPIAQSNALKAKLLANNVKVQMTSYASEGHGWYGKNLADTYSKTVEFIKENVH</sequence>
<dbReference type="Gene3D" id="3.40.50.1820">
    <property type="entry name" value="alpha/beta hydrolase"/>
    <property type="match status" value="1"/>
</dbReference>
<reference evidence="3 4" key="1">
    <citation type="submission" date="2019-07" db="EMBL/GenBank/DDBJ databases">
        <title>Whole genome shotgun sequence of Segetibacter aerophilus NBRC 106135.</title>
        <authorList>
            <person name="Hosoyama A."/>
            <person name="Uohara A."/>
            <person name="Ohji S."/>
            <person name="Ichikawa N."/>
        </authorList>
    </citation>
    <scope>NUCLEOTIDE SEQUENCE [LARGE SCALE GENOMIC DNA]</scope>
    <source>
        <strain evidence="3 4">NBRC 106135</strain>
    </source>
</reference>
<proteinExistence type="predicted"/>
<name>A0A512BBL6_9BACT</name>
<feature type="domain" description="BD-FAE-like" evidence="2">
    <location>
        <begin position="53"/>
        <end position="252"/>
    </location>
</feature>